<evidence type="ECO:0000256" key="2">
    <source>
        <dbReference type="ARBA" id="ARBA00022737"/>
    </source>
</evidence>
<dbReference type="NCBIfam" id="NF001593">
    <property type="entry name" value="PRK00394.1-2"/>
    <property type="match status" value="1"/>
</dbReference>
<dbReference type="SUPFAM" id="SSF55945">
    <property type="entry name" value="TATA-box binding protein-like"/>
    <property type="match status" value="2"/>
</dbReference>
<feature type="repeat" description="1" evidence="7">
    <location>
        <begin position="10"/>
        <end position="86"/>
    </location>
</feature>
<evidence type="ECO:0000313" key="8">
    <source>
        <dbReference type="EMBL" id="AGB37046.1"/>
    </source>
</evidence>
<dbReference type="GO" id="GO:0003677">
    <property type="term" value="F:DNA binding"/>
    <property type="evidence" value="ECO:0007669"/>
    <property type="project" value="UniProtKB-KW"/>
</dbReference>
<proteinExistence type="inferred from homology"/>
<dbReference type="GO" id="GO:0003700">
    <property type="term" value="F:DNA-binding transcription factor activity"/>
    <property type="evidence" value="ECO:0007669"/>
    <property type="project" value="UniProtKB-UniRule"/>
</dbReference>
<evidence type="ECO:0000256" key="4">
    <source>
        <dbReference type="ARBA" id="ARBA00023125"/>
    </source>
</evidence>
<sequence>MTDPTDTITIENVVASGDTGREFDLQTLAEDLDNAQYDPKTFPGIVYRIDEPKSAGLIFHTGKVVCTGSKSVEDINKSVESIFNAFERLGISIEENPFTVQNIVSSADLGYSLNLNAVAVGLGLGQIEYEPEQFPGLVYRLDEPDVVALLFGSGKTVITGGTEVQDATNAVNVIASKLEDLGLNS</sequence>
<keyword evidence="5 7" id="KW-0804">Transcription</keyword>
<dbReference type="RefSeq" id="WP_015320497.1">
    <property type="nucleotide sequence ID" value="NC_019974.1"/>
</dbReference>
<evidence type="ECO:0000256" key="6">
    <source>
        <dbReference type="ARBA" id="ARBA00025680"/>
    </source>
</evidence>
<dbReference type="eggNOG" id="arCOG01764">
    <property type="taxonomic scope" value="Archaea"/>
</dbReference>
<keyword evidence="2 7" id="KW-0677">Repeat</keyword>
<dbReference type="KEGG" id="nou:Natoc_1212"/>
<reference evidence="8 9" key="1">
    <citation type="submission" date="2012-11" db="EMBL/GenBank/DDBJ databases">
        <title>FINISHED of Natronococcus occultus SP4, DSM 3396.</title>
        <authorList>
            <consortium name="DOE Joint Genome Institute"/>
            <person name="Eisen J."/>
            <person name="Huntemann M."/>
            <person name="Wei C.-L."/>
            <person name="Han J."/>
            <person name="Detter J.C."/>
            <person name="Han C."/>
            <person name="Tapia R."/>
            <person name="Chen A."/>
            <person name="Kyrpides N."/>
            <person name="Mavromatis K."/>
            <person name="Markowitz V."/>
            <person name="Szeto E."/>
            <person name="Ivanova N."/>
            <person name="Mikhailova N."/>
            <person name="Ovchinnikova G."/>
            <person name="Pagani I."/>
            <person name="Pati A."/>
            <person name="Goodwin L."/>
            <person name="Nordberg H.P."/>
            <person name="Cantor M.N."/>
            <person name="Hua S.X."/>
            <person name="Woyke T."/>
            <person name="Eisen J."/>
            <person name="Klenk H.-P."/>
            <person name="Klenk H.-P."/>
        </authorList>
    </citation>
    <scope>NUCLEOTIDE SEQUENCE [LARGE SCALE GENOMIC DNA]</scope>
    <source>
        <strain evidence="8 9">SP4</strain>
    </source>
</reference>
<dbReference type="PANTHER" id="PTHR10126">
    <property type="entry name" value="TATA-BOX BINDING PROTEIN"/>
    <property type="match status" value="1"/>
</dbReference>
<dbReference type="InterPro" id="IPR033711">
    <property type="entry name" value="TBP_archaea"/>
</dbReference>
<comment type="similarity">
    <text evidence="1 7">Belongs to the TBP family.</text>
</comment>
<dbReference type="STRING" id="694430.Natoc_1212"/>
<dbReference type="GO" id="GO:0006352">
    <property type="term" value="P:DNA-templated transcription initiation"/>
    <property type="evidence" value="ECO:0007669"/>
    <property type="project" value="InterPro"/>
</dbReference>
<evidence type="ECO:0000313" key="9">
    <source>
        <dbReference type="Proteomes" id="UP000010878"/>
    </source>
</evidence>
<gene>
    <name evidence="7" type="primary">tbp</name>
    <name evidence="8" type="ORF">Natoc_1212</name>
</gene>
<organism evidence="8 9">
    <name type="scientific">Natronococcus occultus SP4</name>
    <dbReference type="NCBI Taxonomy" id="694430"/>
    <lineage>
        <taxon>Archaea</taxon>
        <taxon>Methanobacteriati</taxon>
        <taxon>Methanobacteriota</taxon>
        <taxon>Stenosarchaea group</taxon>
        <taxon>Halobacteria</taxon>
        <taxon>Halobacteriales</taxon>
        <taxon>Natrialbaceae</taxon>
        <taxon>Natronococcus</taxon>
    </lineage>
</organism>
<keyword evidence="4 7" id="KW-0238">DNA-binding</keyword>
<comment type="caution">
    <text evidence="7">Lacks conserved residue(s) required for the propagation of feature annotation.</text>
</comment>
<protein>
    <recommendedName>
        <fullName evidence="7">TATA-box-binding protein</fullName>
    </recommendedName>
    <alternativeName>
        <fullName evidence="7">Box A-binding protein</fullName>
        <shortName evidence="7">BAP</shortName>
    </alternativeName>
    <alternativeName>
        <fullName evidence="7">TATA sequence-binding protein</fullName>
        <shortName evidence="7">TBP</shortName>
    </alternativeName>
    <alternativeName>
        <fullName evidence="7">TATA-box factor</fullName>
    </alternativeName>
</protein>
<dbReference type="PRINTS" id="PR00686">
    <property type="entry name" value="TIFACTORIID"/>
</dbReference>
<dbReference type="Pfam" id="PF00352">
    <property type="entry name" value="TBP"/>
    <property type="match status" value="2"/>
</dbReference>
<dbReference type="HAMAP" id="MF_00408">
    <property type="entry name" value="TATA_bind_prot_arch"/>
    <property type="match status" value="1"/>
</dbReference>
<dbReference type="FunFam" id="3.30.310.10:FF:000007">
    <property type="entry name" value="TATA-box-binding protein"/>
    <property type="match status" value="1"/>
</dbReference>
<dbReference type="Gene3D" id="3.30.310.10">
    <property type="entry name" value="TATA-Binding Protein"/>
    <property type="match status" value="2"/>
</dbReference>
<dbReference type="OrthoDB" id="350539at2157"/>
<evidence type="ECO:0000256" key="5">
    <source>
        <dbReference type="ARBA" id="ARBA00023163"/>
    </source>
</evidence>
<keyword evidence="3 7" id="KW-0805">Transcription regulation</keyword>
<dbReference type="EMBL" id="CP003929">
    <property type="protein sequence ID" value="AGB37046.1"/>
    <property type="molecule type" value="Genomic_DNA"/>
</dbReference>
<name>L0JW95_9EURY</name>
<evidence type="ECO:0000256" key="7">
    <source>
        <dbReference type="HAMAP-Rule" id="MF_00408"/>
    </source>
</evidence>
<comment type="function">
    <text evidence="6 7">General factor that plays a role in the activation of archaeal genes transcribed by RNA polymerase. Binds specifically to the TATA box promoter element which lies close to the position of transcription initiation.</text>
</comment>
<dbReference type="Proteomes" id="UP000010878">
    <property type="component" value="Chromosome"/>
</dbReference>
<dbReference type="InterPro" id="IPR000814">
    <property type="entry name" value="TBP"/>
</dbReference>
<dbReference type="CDD" id="cd04518">
    <property type="entry name" value="TBP_archaea"/>
    <property type="match status" value="1"/>
</dbReference>
<evidence type="ECO:0000256" key="1">
    <source>
        <dbReference type="ARBA" id="ARBA00005560"/>
    </source>
</evidence>
<dbReference type="AlphaFoldDB" id="L0JW95"/>
<accession>L0JW95</accession>
<dbReference type="InterPro" id="IPR012295">
    <property type="entry name" value="TBP_dom_sf"/>
</dbReference>
<dbReference type="GeneID" id="32188890"/>
<keyword evidence="9" id="KW-1185">Reference proteome</keyword>
<dbReference type="HOGENOM" id="CLU_060161_4_3_2"/>
<evidence type="ECO:0000256" key="3">
    <source>
        <dbReference type="ARBA" id="ARBA00023015"/>
    </source>
</evidence>